<keyword evidence="1" id="KW-1133">Transmembrane helix</keyword>
<proteinExistence type="predicted"/>
<evidence type="ECO:0000313" key="3">
    <source>
        <dbReference type="Proteomes" id="UP000235672"/>
    </source>
</evidence>
<dbReference type="AlphaFoldDB" id="A0A2J6PZF2"/>
<name>A0A2J6PZF2_9HELO</name>
<dbReference type="EMBL" id="KZ613490">
    <property type="protein sequence ID" value="PMD19276.1"/>
    <property type="molecule type" value="Genomic_DNA"/>
</dbReference>
<organism evidence="2 3">
    <name type="scientific">Hyaloscypha hepaticicola</name>
    <dbReference type="NCBI Taxonomy" id="2082293"/>
    <lineage>
        <taxon>Eukaryota</taxon>
        <taxon>Fungi</taxon>
        <taxon>Dikarya</taxon>
        <taxon>Ascomycota</taxon>
        <taxon>Pezizomycotina</taxon>
        <taxon>Leotiomycetes</taxon>
        <taxon>Helotiales</taxon>
        <taxon>Hyaloscyphaceae</taxon>
        <taxon>Hyaloscypha</taxon>
    </lineage>
</organism>
<reference evidence="2 3" key="1">
    <citation type="submission" date="2016-05" db="EMBL/GenBank/DDBJ databases">
        <title>A degradative enzymes factory behind the ericoid mycorrhizal symbiosis.</title>
        <authorList>
            <consortium name="DOE Joint Genome Institute"/>
            <person name="Martino E."/>
            <person name="Morin E."/>
            <person name="Grelet G."/>
            <person name="Kuo A."/>
            <person name="Kohler A."/>
            <person name="Daghino S."/>
            <person name="Barry K."/>
            <person name="Choi C."/>
            <person name="Cichocki N."/>
            <person name="Clum A."/>
            <person name="Copeland A."/>
            <person name="Hainaut M."/>
            <person name="Haridas S."/>
            <person name="Labutti K."/>
            <person name="Lindquist E."/>
            <person name="Lipzen A."/>
            <person name="Khouja H.-R."/>
            <person name="Murat C."/>
            <person name="Ohm R."/>
            <person name="Olson A."/>
            <person name="Spatafora J."/>
            <person name="Veneault-Fourrey C."/>
            <person name="Henrissat B."/>
            <person name="Grigoriev I."/>
            <person name="Martin F."/>
            <person name="Perotto S."/>
        </authorList>
    </citation>
    <scope>NUCLEOTIDE SEQUENCE [LARGE SCALE GENOMIC DNA]</scope>
    <source>
        <strain evidence="2 3">UAMH 7357</strain>
    </source>
</reference>
<evidence type="ECO:0000256" key="1">
    <source>
        <dbReference type="SAM" id="Phobius"/>
    </source>
</evidence>
<dbReference type="OrthoDB" id="310895at2759"/>
<sequence length="121" mass="13292">MNDGDLRAGMLEHPSLAGTLRASFRIFSNFALATLSSLVYSHMPMESLTSSLGSAADNGSIPIRGLMAVVMSTIVFIFCVNLSHEAQSWFLKSHECECHLQNLKQSYSKQLKGRATENILI</sequence>
<keyword evidence="1" id="KW-0472">Membrane</keyword>
<feature type="transmembrane region" description="Helical" evidence="1">
    <location>
        <begin position="63"/>
        <end position="82"/>
    </location>
</feature>
<keyword evidence="3" id="KW-1185">Reference proteome</keyword>
<gene>
    <name evidence="2" type="ORF">NA56DRAFT_705863</name>
</gene>
<protein>
    <submittedName>
        <fullName evidence="2">Uncharacterized protein</fullName>
    </submittedName>
</protein>
<dbReference type="Proteomes" id="UP000235672">
    <property type="component" value="Unassembled WGS sequence"/>
</dbReference>
<keyword evidence="1" id="KW-0812">Transmembrane</keyword>
<evidence type="ECO:0000313" key="2">
    <source>
        <dbReference type="EMBL" id="PMD19276.1"/>
    </source>
</evidence>
<feature type="transmembrane region" description="Helical" evidence="1">
    <location>
        <begin position="26"/>
        <end position="43"/>
    </location>
</feature>
<accession>A0A2J6PZF2</accession>